<evidence type="ECO:0000259" key="6">
    <source>
        <dbReference type="PROSITE" id="PS50808"/>
    </source>
</evidence>
<comment type="caution">
    <text evidence="8">The sequence shown here is derived from an EMBL/GenBank/DDBJ whole genome shotgun (WGS) entry which is preliminary data.</text>
</comment>
<evidence type="ECO:0000256" key="4">
    <source>
        <dbReference type="PROSITE-ProRule" id="PRU00027"/>
    </source>
</evidence>
<keyword evidence="2 4" id="KW-0863">Zinc-finger</keyword>
<proteinExistence type="predicted"/>
<dbReference type="GO" id="GO:0003677">
    <property type="term" value="F:DNA binding"/>
    <property type="evidence" value="ECO:0007669"/>
    <property type="project" value="InterPro"/>
</dbReference>
<keyword evidence="1" id="KW-0479">Metal-binding</keyword>
<evidence type="ECO:0000256" key="3">
    <source>
        <dbReference type="ARBA" id="ARBA00022833"/>
    </source>
</evidence>
<sequence>MGPMSPFGSTLPPVFNPNLVGVDNKVETASDPPPLPRLSSPLRIFRVPPPSSQSKSKRGRRKDPVWEGVIIIDDIVSCQKCEKIIHQMGATHVERVRLHLQKKCSKRLKTKPIMSCFPSALSPSVVHGFQKQFAMWFYSTGKVSHPALTLALSVLHAGAVFPTRYQLTNSILTECFEEMLLKIVHTNKGKRCTLTTDGWTDINGKSVINYVLIIGPDTYFLESVYTGAVSHDATFLVADIKRMMTKISFFKISAVGTDKTATNQLVWSTFQRDYPHVFFHGCISHVLHLTVKDIVAKLKWLQKLETSCRKLVKVFKETQQL</sequence>
<organism evidence="8 10">
    <name type="scientific">Phytophthora rubi</name>
    <dbReference type="NCBI Taxonomy" id="129364"/>
    <lineage>
        <taxon>Eukaryota</taxon>
        <taxon>Sar</taxon>
        <taxon>Stramenopiles</taxon>
        <taxon>Oomycota</taxon>
        <taxon>Peronosporomycetes</taxon>
        <taxon>Peronosporales</taxon>
        <taxon>Peronosporaceae</taxon>
        <taxon>Phytophthora</taxon>
    </lineage>
</organism>
<dbReference type="InterPro" id="IPR012337">
    <property type="entry name" value="RNaseH-like_sf"/>
</dbReference>
<dbReference type="Proteomes" id="UP000429607">
    <property type="component" value="Unassembled WGS sequence"/>
</dbReference>
<dbReference type="InterPro" id="IPR007021">
    <property type="entry name" value="DUF659"/>
</dbReference>
<keyword evidence="10" id="KW-1185">Reference proteome</keyword>
<protein>
    <recommendedName>
        <fullName evidence="6">BED-type domain-containing protein</fullName>
    </recommendedName>
</protein>
<evidence type="ECO:0000313" key="8">
    <source>
        <dbReference type="EMBL" id="KAE9350380.1"/>
    </source>
</evidence>
<name>A0A6A4G372_9STRA</name>
<dbReference type="Proteomes" id="UP000434957">
    <property type="component" value="Unassembled WGS sequence"/>
</dbReference>
<feature type="domain" description="BED-type" evidence="6">
    <location>
        <begin position="60"/>
        <end position="111"/>
    </location>
</feature>
<accession>A0A6A4G372</accession>
<dbReference type="SUPFAM" id="SSF53098">
    <property type="entry name" value="Ribonuclease H-like"/>
    <property type="match status" value="1"/>
</dbReference>
<evidence type="ECO:0000256" key="1">
    <source>
        <dbReference type="ARBA" id="ARBA00022723"/>
    </source>
</evidence>
<dbReference type="Pfam" id="PF04937">
    <property type="entry name" value="DUF659"/>
    <property type="match status" value="1"/>
</dbReference>
<evidence type="ECO:0000313" key="10">
    <source>
        <dbReference type="Proteomes" id="UP000434957"/>
    </source>
</evidence>
<dbReference type="PROSITE" id="PS50808">
    <property type="entry name" value="ZF_BED"/>
    <property type="match status" value="1"/>
</dbReference>
<dbReference type="EMBL" id="QXFT01000224">
    <property type="protein sequence ID" value="KAE9350380.1"/>
    <property type="molecule type" value="Genomic_DNA"/>
</dbReference>
<gene>
    <name evidence="7" type="ORF">PR001_g2862</name>
    <name evidence="8" type="ORF">PR003_g5399</name>
</gene>
<dbReference type="AlphaFoldDB" id="A0A6A4G372"/>
<dbReference type="EMBL" id="QXFV01000102">
    <property type="protein sequence ID" value="KAE9049921.1"/>
    <property type="molecule type" value="Genomic_DNA"/>
</dbReference>
<evidence type="ECO:0000313" key="9">
    <source>
        <dbReference type="Proteomes" id="UP000429607"/>
    </source>
</evidence>
<dbReference type="GO" id="GO:0008270">
    <property type="term" value="F:zinc ion binding"/>
    <property type="evidence" value="ECO:0007669"/>
    <property type="project" value="UniProtKB-KW"/>
</dbReference>
<keyword evidence="3" id="KW-0862">Zinc</keyword>
<evidence type="ECO:0000256" key="5">
    <source>
        <dbReference type="SAM" id="MobiDB-lite"/>
    </source>
</evidence>
<evidence type="ECO:0000313" key="7">
    <source>
        <dbReference type="EMBL" id="KAE9049921.1"/>
    </source>
</evidence>
<feature type="region of interest" description="Disordered" evidence="5">
    <location>
        <begin position="23"/>
        <end position="61"/>
    </location>
</feature>
<reference evidence="8 10" key="1">
    <citation type="submission" date="2018-08" db="EMBL/GenBank/DDBJ databases">
        <title>Genomic investigation of the strawberry pathogen Phytophthora fragariae indicates pathogenicity is determined by transcriptional variation in three key races.</title>
        <authorList>
            <person name="Adams T.M."/>
            <person name="Armitage A.D."/>
            <person name="Sobczyk M.K."/>
            <person name="Bates H.J."/>
            <person name="Dunwell J.M."/>
            <person name="Nellist C.F."/>
            <person name="Harrison R.J."/>
        </authorList>
    </citation>
    <scope>NUCLEOTIDE SEQUENCE [LARGE SCALE GENOMIC DNA]</scope>
    <source>
        <strain evidence="7 9">SCRP249</strain>
        <strain evidence="8 10">SCRP333</strain>
    </source>
</reference>
<evidence type="ECO:0000256" key="2">
    <source>
        <dbReference type="ARBA" id="ARBA00022771"/>
    </source>
</evidence>
<dbReference type="InterPro" id="IPR003656">
    <property type="entry name" value="Znf_BED"/>
</dbReference>